<dbReference type="InterPro" id="IPR012866">
    <property type="entry name" value="DUF1644"/>
</dbReference>
<dbReference type="EnsemblPlants" id="AUR62044508-RA">
    <property type="protein sequence ID" value="AUR62044508-RA:cds"/>
    <property type="gene ID" value="AUR62044508"/>
</dbReference>
<evidence type="ECO:0000313" key="2">
    <source>
        <dbReference type="Proteomes" id="UP000596660"/>
    </source>
</evidence>
<proteinExistence type="predicted"/>
<keyword evidence="2" id="KW-1185">Reference proteome</keyword>
<dbReference type="AlphaFoldDB" id="A0A803NEF4"/>
<dbReference type="Pfam" id="PF07800">
    <property type="entry name" value="DUF1644"/>
    <property type="match status" value="1"/>
</dbReference>
<organism evidence="1 2">
    <name type="scientific">Chenopodium quinoa</name>
    <name type="common">Quinoa</name>
    <dbReference type="NCBI Taxonomy" id="63459"/>
    <lineage>
        <taxon>Eukaryota</taxon>
        <taxon>Viridiplantae</taxon>
        <taxon>Streptophyta</taxon>
        <taxon>Embryophyta</taxon>
        <taxon>Tracheophyta</taxon>
        <taxon>Spermatophyta</taxon>
        <taxon>Magnoliopsida</taxon>
        <taxon>eudicotyledons</taxon>
        <taxon>Gunneridae</taxon>
        <taxon>Pentapetalae</taxon>
        <taxon>Caryophyllales</taxon>
        <taxon>Chenopodiaceae</taxon>
        <taxon>Chenopodioideae</taxon>
        <taxon>Atripliceae</taxon>
        <taxon>Chenopodium</taxon>
    </lineage>
</organism>
<dbReference type="PANTHER" id="PTHR31197:SF4">
    <property type="entry name" value="OS02G0150900 PROTEIN"/>
    <property type="match status" value="1"/>
</dbReference>
<accession>A0A803NEF4</accession>
<dbReference type="Proteomes" id="UP000596660">
    <property type="component" value="Unplaced"/>
</dbReference>
<evidence type="ECO:0000313" key="1">
    <source>
        <dbReference type="EnsemblPlants" id="AUR62044508-RA:cds"/>
    </source>
</evidence>
<reference evidence="1" key="2">
    <citation type="submission" date="2021-03" db="UniProtKB">
        <authorList>
            <consortium name="EnsemblPlants"/>
        </authorList>
    </citation>
    <scope>IDENTIFICATION</scope>
</reference>
<name>A0A803NEF4_CHEQI</name>
<protein>
    <submittedName>
        <fullName evidence="1">Uncharacterized protein</fullName>
    </submittedName>
</protein>
<dbReference type="PANTHER" id="PTHR31197">
    <property type="entry name" value="OS01G0612600 PROTEIN"/>
    <property type="match status" value="1"/>
</dbReference>
<sequence>MSSSCFFFTEGLNEATGGGEDIKPRLKSSEIVEVQLDTNWDDISCPVCLDYPHNSVLLQCSSYDKGCRSYVCDTNHLHSNCLDRFKTAYGIPSQSNSPPTSFQWEMKIQLQ</sequence>
<dbReference type="Gramene" id="AUR62044508-RA">
    <property type="protein sequence ID" value="AUR62044508-RA:cds"/>
    <property type="gene ID" value="AUR62044508"/>
</dbReference>
<reference evidence="1" key="1">
    <citation type="journal article" date="2017" name="Nature">
        <title>The genome of Chenopodium quinoa.</title>
        <authorList>
            <person name="Jarvis D.E."/>
            <person name="Ho Y.S."/>
            <person name="Lightfoot D.J."/>
            <person name="Schmoeckel S.M."/>
            <person name="Li B."/>
            <person name="Borm T.J.A."/>
            <person name="Ohyanagi H."/>
            <person name="Mineta K."/>
            <person name="Michell C.T."/>
            <person name="Saber N."/>
            <person name="Kharbatia N.M."/>
            <person name="Rupper R.R."/>
            <person name="Sharp A.R."/>
            <person name="Dally N."/>
            <person name="Boughton B.A."/>
            <person name="Woo Y.H."/>
            <person name="Gao G."/>
            <person name="Schijlen E.G.W.M."/>
            <person name="Guo X."/>
            <person name="Momin A.A."/>
            <person name="Negrao S."/>
            <person name="Al-Babili S."/>
            <person name="Gehring C."/>
            <person name="Roessner U."/>
            <person name="Jung C."/>
            <person name="Murphy K."/>
            <person name="Arold S.T."/>
            <person name="Gojobori T."/>
            <person name="van der Linden C.G."/>
            <person name="van Loo E.N."/>
            <person name="Jellen E.N."/>
            <person name="Maughan P.J."/>
            <person name="Tester M."/>
        </authorList>
    </citation>
    <scope>NUCLEOTIDE SEQUENCE [LARGE SCALE GENOMIC DNA]</scope>
    <source>
        <strain evidence="1">cv. PI 614886</strain>
    </source>
</reference>